<feature type="region of interest" description="Disordered" evidence="1">
    <location>
        <begin position="227"/>
        <end position="266"/>
    </location>
</feature>
<dbReference type="Proteomes" id="UP001295684">
    <property type="component" value="Unassembled WGS sequence"/>
</dbReference>
<accession>A0AAD1Y383</accession>
<organism evidence="2 3">
    <name type="scientific">Euplotes crassus</name>
    <dbReference type="NCBI Taxonomy" id="5936"/>
    <lineage>
        <taxon>Eukaryota</taxon>
        <taxon>Sar</taxon>
        <taxon>Alveolata</taxon>
        <taxon>Ciliophora</taxon>
        <taxon>Intramacronucleata</taxon>
        <taxon>Spirotrichea</taxon>
        <taxon>Hypotrichia</taxon>
        <taxon>Euplotida</taxon>
        <taxon>Euplotidae</taxon>
        <taxon>Moneuplotes</taxon>
    </lineage>
</organism>
<dbReference type="AlphaFoldDB" id="A0AAD1Y383"/>
<feature type="compositionally biased region" description="Basic and acidic residues" evidence="1">
    <location>
        <begin position="256"/>
        <end position="266"/>
    </location>
</feature>
<proteinExistence type="predicted"/>
<keyword evidence="3" id="KW-1185">Reference proteome</keyword>
<sequence>MKELKNSSSPKGPKRGLKKPPKEPKKPKNPLLLSSPLKPWSTCVANQALLLLAKSDWIRRKYKDASRSFMNQRGDNHLDRQKVTKLLSMNPDSFWDCLVTASLDNSPLVEDKDGKLFLTDPDENLNEQEKVEKMTDIILEMLISDTRSKISDKISSLKKLSNHLLLKFNLFCIYHTSILTPDQENSNPSLDYLKKTMQECFNKVSLLKLLFSTTYIPVTPFPKVLSAQQKRQPKNLTQANPQKTQNKSLLKKRERKEKEIGDERGRGDRVEEAVMLILKQIGFDELIKEEVSGSEESREEKKNLGDISGDIQHAFVKRNNKYRWEDGYLENEKNNYNLNGYIL</sequence>
<reference evidence="2" key="1">
    <citation type="submission" date="2023-07" db="EMBL/GenBank/DDBJ databases">
        <authorList>
            <consortium name="AG Swart"/>
            <person name="Singh M."/>
            <person name="Singh A."/>
            <person name="Seah K."/>
            <person name="Emmerich C."/>
        </authorList>
    </citation>
    <scope>NUCLEOTIDE SEQUENCE</scope>
    <source>
        <strain evidence="2">DP1</strain>
    </source>
</reference>
<dbReference type="EMBL" id="CAMPGE010026204">
    <property type="protein sequence ID" value="CAI2383898.1"/>
    <property type="molecule type" value="Genomic_DNA"/>
</dbReference>
<feature type="compositionally biased region" description="Polar residues" evidence="1">
    <location>
        <begin position="227"/>
        <end position="248"/>
    </location>
</feature>
<gene>
    <name evidence="2" type="ORF">ECRASSUSDP1_LOCUS25414</name>
</gene>
<protein>
    <submittedName>
        <fullName evidence="2">Uncharacterized protein</fullName>
    </submittedName>
</protein>
<evidence type="ECO:0000256" key="1">
    <source>
        <dbReference type="SAM" id="MobiDB-lite"/>
    </source>
</evidence>
<evidence type="ECO:0000313" key="3">
    <source>
        <dbReference type="Proteomes" id="UP001295684"/>
    </source>
</evidence>
<evidence type="ECO:0000313" key="2">
    <source>
        <dbReference type="EMBL" id="CAI2383898.1"/>
    </source>
</evidence>
<feature type="region of interest" description="Disordered" evidence="1">
    <location>
        <begin position="1"/>
        <end position="36"/>
    </location>
</feature>
<name>A0AAD1Y383_EUPCR</name>
<comment type="caution">
    <text evidence="2">The sequence shown here is derived from an EMBL/GenBank/DDBJ whole genome shotgun (WGS) entry which is preliminary data.</text>
</comment>